<protein>
    <recommendedName>
        <fullName evidence="5">Ion transport domain-containing protein</fullName>
    </recommendedName>
</protein>
<evidence type="ECO:0000256" key="1">
    <source>
        <dbReference type="SAM" id="MobiDB-lite"/>
    </source>
</evidence>
<keyword evidence="4" id="KW-1185">Reference proteome</keyword>
<feature type="transmembrane region" description="Helical" evidence="2">
    <location>
        <begin position="416"/>
        <end position="438"/>
    </location>
</feature>
<keyword evidence="2" id="KW-0812">Transmembrane</keyword>
<evidence type="ECO:0008006" key="5">
    <source>
        <dbReference type="Google" id="ProtNLM"/>
    </source>
</evidence>
<evidence type="ECO:0000313" key="3">
    <source>
        <dbReference type="EMBL" id="KAK7249057.1"/>
    </source>
</evidence>
<keyword evidence="2" id="KW-0472">Membrane</keyword>
<proteinExistence type="predicted"/>
<feature type="transmembrane region" description="Helical" evidence="2">
    <location>
        <begin position="385"/>
        <end position="404"/>
    </location>
</feature>
<feature type="compositionally biased region" description="Basic and acidic residues" evidence="1">
    <location>
        <begin position="1"/>
        <end position="34"/>
    </location>
</feature>
<evidence type="ECO:0000313" key="4">
    <source>
        <dbReference type="Proteomes" id="UP001363151"/>
    </source>
</evidence>
<sequence>MRAYHFGEHSPDEHSPERKAPDEPDEDVAARRGAAEPARVPKQLRRPSTMLHAGGTPREDAPLEEDEDFSRLPIDRLYEKADESYYFRVQTMILYNGWSWSTCQNATITVLALLLQIFALSSIWQMNWIASDVAQWADQWGDGGDDVFPDGVDYPADYRRYFRGIDAKVDGLPVVIFLPLILVTLTLVLMTRCESDECRAGYVLLRSSAHELYADWWELSWGDAGARGVCVFVCFVTHLLRVSLLWYYYEVSANMMGNSSGSFELLLDALAMTFILEIDNHLFFDLPSMNFYGVEDPSLRERYLHRFRASRDALRSIVEHVQRVPRWIAHVYYLGGLLFTCLCSLIVLRIAVLGQNYTSAGKVMVFDDDSPFGAHHPQLTYQYNWLIYSMLFVILVDEQIVAYVGSPDKRKNSRWGVARCAAAFLFECLCLVVIRYVVIEWIFGVAIPYSVSAESAPIRFWDRVDPAPNRPRNVYDYGSYDEGDTGDHHGSLG</sequence>
<keyword evidence="2" id="KW-1133">Transmembrane helix</keyword>
<evidence type="ECO:0000256" key="2">
    <source>
        <dbReference type="SAM" id="Phobius"/>
    </source>
</evidence>
<accession>A0ABR1G6W1</accession>
<dbReference type="EMBL" id="JBBJCI010000083">
    <property type="protein sequence ID" value="KAK7249057.1"/>
    <property type="molecule type" value="Genomic_DNA"/>
</dbReference>
<feature type="transmembrane region" description="Helical" evidence="2">
    <location>
        <begin position="169"/>
        <end position="190"/>
    </location>
</feature>
<feature type="transmembrane region" description="Helical" evidence="2">
    <location>
        <begin position="331"/>
        <end position="352"/>
    </location>
</feature>
<gene>
    <name evidence="3" type="ORF">SO694_00044115</name>
</gene>
<comment type="caution">
    <text evidence="3">The sequence shown here is derived from an EMBL/GenBank/DDBJ whole genome shotgun (WGS) entry which is preliminary data.</text>
</comment>
<organism evidence="3 4">
    <name type="scientific">Aureococcus anophagefferens</name>
    <name type="common">Harmful bloom alga</name>
    <dbReference type="NCBI Taxonomy" id="44056"/>
    <lineage>
        <taxon>Eukaryota</taxon>
        <taxon>Sar</taxon>
        <taxon>Stramenopiles</taxon>
        <taxon>Ochrophyta</taxon>
        <taxon>Pelagophyceae</taxon>
        <taxon>Pelagomonadales</taxon>
        <taxon>Pelagomonadaceae</taxon>
        <taxon>Aureococcus</taxon>
    </lineage>
</organism>
<dbReference type="Proteomes" id="UP001363151">
    <property type="component" value="Unassembled WGS sequence"/>
</dbReference>
<name>A0ABR1G6W1_AURAN</name>
<feature type="transmembrane region" description="Helical" evidence="2">
    <location>
        <begin position="226"/>
        <end position="249"/>
    </location>
</feature>
<feature type="region of interest" description="Disordered" evidence="1">
    <location>
        <begin position="1"/>
        <end position="66"/>
    </location>
</feature>
<reference evidence="3 4" key="1">
    <citation type="submission" date="2024-03" db="EMBL/GenBank/DDBJ databases">
        <title>Aureococcus anophagefferens CCMP1851 and Kratosvirus quantuckense: Draft genome of a second virus-susceptible host strain in the model system.</title>
        <authorList>
            <person name="Chase E."/>
            <person name="Truchon A.R."/>
            <person name="Schepens W."/>
            <person name="Wilhelm S.W."/>
        </authorList>
    </citation>
    <scope>NUCLEOTIDE SEQUENCE [LARGE SCALE GENOMIC DNA]</scope>
    <source>
        <strain evidence="3 4">CCMP1851</strain>
    </source>
</reference>